<organism evidence="1">
    <name type="scientific">Solanum lycopersicum</name>
    <name type="common">Tomato</name>
    <name type="synonym">Lycopersicon esculentum</name>
    <dbReference type="NCBI Taxonomy" id="4081"/>
    <lineage>
        <taxon>Eukaryota</taxon>
        <taxon>Viridiplantae</taxon>
        <taxon>Streptophyta</taxon>
        <taxon>Embryophyta</taxon>
        <taxon>Tracheophyta</taxon>
        <taxon>Spermatophyta</taxon>
        <taxon>Magnoliopsida</taxon>
        <taxon>eudicotyledons</taxon>
        <taxon>Gunneridae</taxon>
        <taxon>Pentapetalae</taxon>
        <taxon>asterids</taxon>
        <taxon>lamiids</taxon>
        <taxon>Solanales</taxon>
        <taxon>Solanaceae</taxon>
        <taxon>Solanoideae</taxon>
        <taxon>Solaneae</taxon>
        <taxon>Solanum</taxon>
        <taxon>Solanum subgen. Lycopersicon</taxon>
    </lineage>
</organism>
<evidence type="ECO:0000313" key="2">
    <source>
        <dbReference type="Proteomes" id="UP000004994"/>
    </source>
</evidence>
<dbReference type="EnsemblPlants" id="Solyc07g032053.1.1">
    <property type="protein sequence ID" value="Solyc07g032053.1.1"/>
    <property type="gene ID" value="Solyc07g032053.1"/>
</dbReference>
<proteinExistence type="predicted"/>
<dbReference type="InParanoid" id="A0A3Q7HAF0"/>
<dbReference type="InterPro" id="IPR043128">
    <property type="entry name" value="Rev_trsase/Diguanyl_cyclase"/>
</dbReference>
<dbReference type="InterPro" id="IPR043502">
    <property type="entry name" value="DNA/RNA_pol_sf"/>
</dbReference>
<evidence type="ECO:0000313" key="1">
    <source>
        <dbReference type="EnsemblPlants" id="Solyc07g032053.1.1"/>
    </source>
</evidence>
<dbReference type="SUPFAM" id="SSF56672">
    <property type="entry name" value="DNA/RNA polymerases"/>
    <property type="match status" value="1"/>
</dbReference>
<protein>
    <submittedName>
        <fullName evidence="1">Uncharacterized protein</fullName>
    </submittedName>
</protein>
<keyword evidence="2" id="KW-1185">Reference proteome</keyword>
<reference evidence="1" key="2">
    <citation type="submission" date="2019-01" db="UniProtKB">
        <authorList>
            <consortium name="EnsemblPlants"/>
        </authorList>
    </citation>
    <scope>IDENTIFICATION</scope>
    <source>
        <strain evidence="1">cv. Heinz 1706</strain>
    </source>
</reference>
<reference evidence="1" key="1">
    <citation type="journal article" date="2012" name="Nature">
        <title>The tomato genome sequence provides insights into fleshy fruit evolution.</title>
        <authorList>
            <consortium name="Tomato Genome Consortium"/>
        </authorList>
    </citation>
    <scope>NUCLEOTIDE SEQUENCE [LARGE SCALE GENOMIC DNA]</scope>
    <source>
        <strain evidence="1">cv. Heinz 1706</strain>
    </source>
</reference>
<accession>A0A3Q7HAF0</accession>
<dbReference type="Gramene" id="Solyc07g032053.1.1">
    <property type="protein sequence ID" value="Solyc07g032053.1.1"/>
    <property type="gene ID" value="Solyc07g032053.1"/>
</dbReference>
<dbReference type="Proteomes" id="UP000004994">
    <property type="component" value="Chromosome 7"/>
</dbReference>
<name>A0A3Q7HAF0_SOLLC</name>
<dbReference type="Gene3D" id="3.30.70.270">
    <property type="match status" value="1"/>
</dbReference>
<sequence>MGMTVVPNEMNELVPIRPVIRLRVCMDCRNLNAWTEKDHFPIPFMDQILERLSGKNGIAFLMAFPATTKYLLPLRIKNRPLSLALMGRLHLNGCRLGYAMHHPLYSNTPQTKKHAHSWITSKQ</sequence>
<dbReference type="AlphaFoldDB" id="A0A3Q7HAF0"/>